<proteinExistence type="inferred from homology"/>
<comment type="caution">
    <text evidence="2">The sequence shown here is derived from an EMBL/GenBank/DDBJ whole genome shotgun (WGS) entry which is preliminary data.</text>
</comment>
<dbReference type="EMBL" id="JBHTKH010000022">
    <property type="protein sequence ID" value="MFD1056638.1"/>
    <property type="molecule type" value="Genomic_DNA"/>
</dbReference>
<dbReference type="CDD" id="cd06558">
    <property type="entry name" value="crotonase-like"/>
    <property type="match status" value="1"/>
</dbReference>
<organism evidence="2 3">
    <name type="scientific">Terrabacter terrigena</name>
    <dbReference type="NCBI Taxonomy" id="574718"/>
    <lineage>
        <taxon>Bacteria</taxon>
        <taxon>Bacillati</taxon>
        <taxon>Actinomycetota</taxon>
        <taxon>Actinomycetes</taxon>
        <taxon>Micrococcales</taxon>
        <taxon>Intrasporangiaceae</taxon>
        <taxon>Terrabacter</taxon>
    </lineage>
</organism>
<dbReference type="PANTHER" id="PTHR43113:SF1">
    <property type="entry name" value="1,4-DIHYDROXY-2-NAPHTHOYL-COA SYNTHASE, PEROXISOMAL"/>
    <property type="match status" value="1"/>
</dbReference>
<gene>
    <name evidence="2" type="ORF">ACFQ2V_20220</name>
</gene>
<dbReference type="PANTHER" id="PTHR43113">
    <property type="entry name" value="NUCLEOSIDE-DIPHOSPHATE-SUGAR EPIMERASE"/>
    <property type="match status" value="1"/>
</dbReference>
<dbReference type="Gene3D" id="3.90.226.10">
    <property type="entry name" value="2-enoyl-CoA Hydratase, Chain A, domain 1"/>
    <property type="match status" value="1"/>
</dbReference>
<dbReference type="InterPro" id="IPR001753">
    <property type="entry name" value="Enoyl-CoA_hydra/iso"/>
</dbReference>
<dbReference type="Proteomes" id="UP001597046">
    <property type="component" value="Unassembled WGS sequence"/>
</dbReference>
<dbReference type="PROSITE" id="PS00166">
    <property type="entry name" value="ENOYL_COA_HYDRATASE"/>
    <property type="match status" value="1"/>
</dbReference>
<protein>
    <submittedName>
        <fullName evidence="2">Enoyl-CoA hydratase-related protein</fullName>
    </submittedName>
</protein>
<name>A0ABW3N3F1_9MICO</name>
<dbReference type="InterPro" id="IPR018376">
    <property type="entry name" value="Enoyl-CoA_hyd/isom_CS"/>
</dbReference>
<dbReference type="Pfam" id="PF00378">
    <property type="entry name" value="ECH_1"/>
    <property type="match status" value="1"/>
</dbReference>
<dbReference type="SUPFAM" id="SSF52096">
    <property type="entry name" value="ClpP/crotonase"/>
    <property type="match status" value="1"/>
</dbReference>
<sequence length="263" mass="29221">MYKPMNYEEIIVEASDGVAVITINRPEHANKLTFTTAKELYDALRAVREDPTLDVAILTGAGDKFFCIGGEHEELERLDYSNVMPVVDLYEMIDTMPKPVIAAVNGFAVGGGNVLQVVCDLSVAVPGAIFRQVGPMVGSFDAGYGTWYLEELIGRRRAKEFWYLNRKYTAQQALDFGLINEVCEEGVSALDRAKEIAAEIRRRGPFAIASLKTAFSGRHTGVVGQARLAHDLLLTAYRGGQESKEISASFDERRDPDRDKFYR</sequence>
<evidence type="ECO:0000313" key="2">
    <source>
        <dbReference type="EMBL" id="MFD1056638.1"/>
    </source>
</evidence>
<evidence type="ECO:0000256" key="1">
    <source>
        <dbReference type="RuleBase" id="RU003707"/>
    </source>
</evidence>
<dbReference type="RefSeq" id="WP_386054746.1">
    <property type="nucleotide sequence ID" value="NZ_JBHTKH010000022.1"/>
</dbReference>
<keyword evidence="3" id="KW-1185">Reference proteome</keyword>
<comment type="similarity">
    <text evidence="1">Belongs to the enoyl-CoA hydratase/isomerase family.</text>
</comment>
<reference evidence="3" key="1">
    <citation type="journal article" date="2019" name="Int. J. Syst. Evol. Microbiol.">
        <title>The Global Catalogue of Microorganisms (GCM) 10K type strain sequencing project: providing services to taxonomists for standard genome sequencing and annotation.</title>
        <authorList>
            <consortium name="The Broad Institute Genomics Platform"/>
            <consortium name="The Broad Institute Genome Sequencing Center for Infectious Disease"/>
            <person name="Wu L."/>
            <person name="Ma J."/>
        </authorList>
    </citation>
    <scope>NUCLEOTIDE SEQUENCE [LARGE SCALE GENOMIC DNA]</scope>
    <source>
        <strain evidence="3">CCUG 57508</strain>
    </source>
</reference>
<evidence type="ECO:0000313" key="3">
    <source>
        <dbReference type="Proteomes" id="UP001597046"/>
    </source>
</evidence>
<dbReference type="InterPro" id="IPR029045">
    <property type="entry name" value="ClpP/crotonase-like_dom_sf"/>
</dbReference>
<accession>A0ABW3N3F1</accession>